<dbReference type="Proteomes" id="UP000675880">
    <property type="component" value="Unassembled WGS sequence"/>
</dbReference>
<proteinExistence type="predicted"/>
<dbReference type="EMBL" id="CAJNBJ010000001">
    <property type="protein sequence ID" value="CAE6716205.1"/>
    <property type="molecule type" value="Genomic_DNA"/>
</dbReference>
<evidence type="ECO:0000256" key="1">
    <source>
        <dbReference type="SAM" id="SignalP"/>
    </source>
</evidence>
<name>A0ABM8QUF8_9BACT</name>
<feature type="chain" id="PRO_5047203973" description="Secreted protein" evidence="1">
    <location>
        <begin position="29"/>
        <end position="187"/>
    </location>
</feature>
<accession>A0ABM8QUF8</accession>
<feature type="signal peptide" evidence="1">
    <location>
        <begin position="1"/>
        <end position="28"/>
    </location>
</feature>
<evidence type="ECO:0000313" key="3">
    <source>
        <dbReference type="Proteomes" id="UP000675880"/>
    </source>
</evidence>
<reference evidence="2 3" key="1">
    <citation type="submission" date="2021-02" db="EMBL/GenBank/DDBJ databases">
        <authorList>
            <person name="Han P."/>
        </authorList>
    </citation>
    <scope>NUCLEOTIDE SEQUENCE [LARGE SCALE GENOMIC DNA]</scope>
    <source>
        <strain evidence="2">Candidatus Nitrospira sp. ZN2</strain>
    </source>
</reference>
<keyword evidence="1" id="KW-0732">Signal</keyword>
<organism evidence="2 3">
    <name type="scientific">Nitrospira defluvii</name>
    <dbReference type="NCBI Taxonomy" id="330214"/>
    <lineage>
        <taxon>Bacteria</taxon>
        <taxon>Pseudomonadati</taxon>
        <taxon>Nitrospirota</taxon>
        <taxon>Nitrospiria</taxon>
        <taxon>Nitrospirales</taxon>
        <taxon>Nitrospiraceae</taxon>
        <taxon>Nitrospira</taxon>
    </lineage>
</organism>
<keyword evidence="3" id="KW-1185">Reference proteome</keyword>
<comment type="caution">
    <text evidence="2">The sequence shown here is derived from an EMBL/GenBank/DDBJ whole genome shotgun (WGS) entry which is preliminary data.</text>
</comment>
<protein>
    <recommendedName>
        <fullName evidence="4">Secreted protein</fullName>
    </recommendedName>
</protein>
<sequence>MTMSAATGLLPAGRWLLCALVITSPALAADSSSDVRNHADRTFRQMRTGEQSVAPEQQNRPQPPAAQAYDVDRFLIGQGQGDLSKGPLVCQRVSELAARADIAKQIRVQVKEHAIDRLRERSGRETEQDIEVVREEIVQEYLQGVTIVERRKDEESKTCSAMAVMPKSTLPTPLAIEPMTTDSPAHR</sequence>
<evidence type="ECO:0008006" key="4">
    <source>
        <dbReference type="Google" id="ProtNLM"/>
    </source>
</evidence>
<evidence type="ECO:0000313" key="2">
    <source>
        <dbReference type="EMBL" id="CAE6716205.1"/>
    </source>
</evidence>
<dbReference type="RefSeq" id="WP_213041200.1">
    <property type="nucleotide sequence ID" value="NZ_CAJNBJ010000001.1"/>
</dbReference>
<gene>
    <name evidence="2" type="ORF">NSPZN2_11462</name>
</gene>